<evidence type="ECO:0000256" key="2">
    <source>
        <dbReference type="SAM" id="SignalP"/>
    </source>
</evidence>
<dbReference type="WBParaSite" id="SSTP_0001266000.1">
    <property type="protein sequence ID" value="SSTP_0001266000.1"/>
    <property type="gene ID" value="SSTP_0001266000"/>
</dbReference>
<evidence type="ECO:0000313" key="3">
    <source>
        <dbReference type="Proteomes" id="UP000035681"/>
    </source>
</evidence>
<sequence>MLILLILFLIAPFFPLCANKKNKSKNILPLNNSTNNLPVLTNRTRSDKAQSNLQNNKKNKGKDILKASSKLQRRGHKDESFKKSILKTNDKNSNDTRFSNQSKVSKEINMFGTAKQIDKNEILKKDKTNQLEKKGIGEKGQIIENVKKVEEAPSRQPKEESKKNAKEGTSYQTQNEDCVRKSNDTEIEKEYQENVNKVKMPFDAEAAIKDKENIMAVGQLKVHKGLEVWACDSLSSKTTI</sequence>
<accession>A0A0K0ET83</accession>
<evidence type="ECO:0000313" key="4">
    <source>
        <dbReference type="WBParaSite" id="SSTP_0001266000.1"/>
    </source>
</evidence>
<proteinExistence type="predicted"/>
<keyword evidence="3" id="KW-1185">Reference proteome</keyword>
<feature type="signal peptide" evidence="2">
    <location>
        <begin position="1"/>
        <end position="18"/>
    </location>
</feature>
<keyword evidence="2" id="KW-0732">Signal</keyword>
<evidence type="ECO:0000256" key="1">
    <source>
        <dbReference type="SAM" id="MobiDB-lite"/>
    </source>
</evidence>
<protein>
    <submittedName>
        <fullName evidence="4 5">Uncharacterized protein</fullName>
    </submittedName>
</protein>
<feature type="region of interest" description="Disordered" evidence="1">
    <location>
        <begin position="45"/>
        <end position="104"/>
    </location>
</feature>
<feature type="compositionally biased region" description="Polar residues" evidence="1">
    <location>
        <begin position="167"/>
        <end position="176"/>
    </location>
</feature>
<dbReference type="WBParaSite" id="TCONS_00002091.p1">
    <property type="protein sequence ID" value="TCONS_00002091.p1"/>
    <property type="gene ID" value="XLOC_001992"/>
</dbReference>
<feature type="compositionally biased region" description="Basic and acidic residues" evidence="1">
    <location>
        <begin position="149"/>
        <end position="166"/>
    </location>
</feature>
<dbReference type="AlphaFoldDB" id="A0A0K0ET83"/>
<name>A0A0K0ET83_STRER</name>
<feature type="compositionally biased region" description="Polar residues" evidence="1">
    <location>
        <begin position="45"/>
        <end position="56"/>
    </location>
</feature>
<feature type="region of interest" description="Disordered" evidence="1">
    <location>
        <begin position="149"/>
        <end position="181"/>
    </location>
</feature>
<dbReference type="Proteomes" id="UP000035681">
    <property type="component" value="Unplaced"/>
</dbReference>
<organism evidence="4">
    <name type="scientific">Strongyloides stercoralis</name>
    <name type="common">Threadworm</name>
    <dbReference type="NCBI Taxonomy" id="6248"/>
    <lineage>
        <taxon>Eukaryota</taxon>
        <taxon>Metazoa</taxon>
        <taxon>Ecdysozoa</taxon>
        <taxon>Nematoda</taxon>
        <taxon>Chromadorea</taxon>
        <taxon>Rhabditida</taxon>
        <taxon>Tylenchina</taxon>
        <taxon>Panagrolaimomorpha</taxon>
        <taxon>Strongyloidoidea</taxon>
        <taxon>Strongyloididae</taxon>
        <taxon>Strongyloides</taxon>
    </lineage>
</organism>
<reference evidence="4" key="1">
    <citation type="submission" date="2015-08" db="UniProtKB">
        <authorList>
            <consortium name="WormBaseParasite"/>
        </authorList>
    </citation>
    <scope>IDENTIFICATION</scope>
</reference>
<feature type="chain" id="PRO_5005328577" evidence="2">
    <location>
        <begin position="19"/>
        <end position="240"/>
    </location>
</feature>
<feature type="compositionally biased region" description="Basic and acidic residues" evidence="1">
    <location>
        <begin position="76"/>
        <end position="94"/>
    </location>
</feature>
<evidence type="ECO:0000313" key="5">
    <source>
        <dbReference type="WBParaSite" id="TCONS_00002091.p1"/>
    </source>
</evidence>